<dbReference type="GeneID" id="93556430"/>
<accession>G5SMZ7</accession>
<dbReference type="EMBL" id="AFFY01000010">
    <property type="protein sequence ID" value="EHH01414.1"/>
    <property type="molecule type" value="Genomic_DNA"/>
</dbReference>
<gene>
    <name evidence="1" type="ORF">HMPREF9441_00724</name>
</gene>
<dbReference type="PATRIC" id="fig|762968.3.peg.647"/>
<dbReference type="STRING" id="762968.HMPREF9441_00724"/>
<dbReference type="Proteomes" id="UP000003598">
    <property type="component" value="Unassembled WGS sequence"/>
</dbReference>
<proteinExistence type="predicted"/>
<dbReference type="eggNOG" id="COG0262">
    <property type="taxonomic scope" value="Bacteria"/>
</dbReference>
<evidence type="ECO:0008006" key="3">
    <source>
        <dbReference type="Google" id="ProtNLM"/>
    </source>
</evidence>
<dbReference type="RefSeq" id="WP_008617910.1">
    <property type="nucleotide sequence ID" value="NZ_JH376586.1"/>
</dbReference>
<dbReference type="InterPro" id="IPR024072">
    <property type="entry name" value="DHFR-like_dom_sf"/>
</dbReference>
<dbReference type="Gene3D" id="3.40.430.10">
    <property type="entry name" value="Dihydrofolate Reductase, subunit A"/>
    <property type="match status" value="1"/>
</dbReference>
<dbReference type="OrthoDB" id="1100579at2"/>
<dbReference type="HOGENOM" id="CLU_120833_0_0_10"/>
<organism evidence="1 2">
    <name type="scientific">Paraprevotella clara YIT 11840</name>
    <dbReference type="NCBI Taxonomy" id="762968"/>
    <lineage>
        <taxon>Bacteria</taxon>
        <taxon>Pseudomonadati</taxon>
        <taxon>Bacteroidota</taxon>
        <taxon>Bacteroidia</taxon>
        <taxon>Bacteroidales</taxon>
        <taxon>Prevotellaceae</taxon>
        <taxon>Paraprevotella</taxon>
    </lineage>
</organism>
<evidence type="ECO:0000313" key="2">
    <source>
        <dbReference type="Proteomes" id="UP000003598"/>
    </source>
</evidence>
<sequence length="139" mass="16107">MAKVQLLTVQSIDGYMIDNYNELPAVLSDEIEKLKDAAIRQLNENISLSMLIDWRENEADSFTYLIEATKETRSIINGMFRMHLIDEIVRYTIPVMLGSGVSLYQQELPKNNWKVVKTASYNDEMSLTVFRKIKQDLLK</sequence>
<dbReference type="SUPFAM" id="SSF53597">
    <property type="entry name" value="Dihydrofolate reductase-like"/>
    <property type="match status" value="1"/>
</dbReference>
<evidence type="ECO:0000313" key="1">
    <source>
        <dbReference type="EMBL" id="EHH01414.1"/>
    </source>
</evidence>
<name>G5SMZ7_9BACT</name>
<protein>
    <recommendedName>
        <fullName evidence="3">Bacterial bifunctional deaminase-reductase C-terminal domain-containing protein</fullName>
    </recommendedName>
</protein>
<keyword evidence="2" id="KW-1185">Reference proteome</keyword>
<comment type="caution">
    <text evidence="1">The sequence shown here is derived from an EMBL/GenBank/DDBJ whole genome shotgun (WGS) entry which is preliminary data.</text>
</comment>
<dbReference type="AlphaFoldDB" id="G5SMZ7"/>
<reference evidence="1 2" key="1">
    <citation type="submission" date="2011-03" db="EMBL/GenBank/DDBJ databases">
        <authorList>
            <person name="Weinstock G."/>
            <person name="Sodergren E."/>
            <person name="Clifton S."/>
            <person name="Fulton L."/>
            <person name="Fulton B."/>
            <person name="Courtney L."/>
            <person name="Fronick C."/>
            <person name="Harrison M."/>
            <person name="Strong C."/>
            <person name="Farmer C."/>
            <person name="Delahaunty K."/>
            <person name="Markovic C."/>
            <person name="Hall O."/>
            <person name="Minx P."/>
            <person name="Tomlinson C."/>
            <person name="Mitreva M."/>
            <person name="Hou S."/>
            <person name="Chen J."/>
            <person name="Wollam A."/>
            <person name="Pepin K.H."/>
            <person name="Johnson M."/>
            <person name="Bhonagiri V."/>
            <person name="Zhang X."/>
            <person name="Suruliraj S."/>
            <person name="Warren W."/>
            <person name="Chinwalla A."/>
            <person name="Mardis E.R."/>
            <person name="Wilson R.K."/>
        </authorList>
    </citation>
    <scope>NUCLEOTIDE SEQUENCE [LARGE SCALE GENOMIC DNA]</scope>
    <source>
        <strain evidence="1 2">YIT 11840</strain>
    </source>
</reference>